<feature type="coiled-coil region" evidence="5">
    <location>
        <begin position="640"/>
        <end position="738"/>
    </location>
</feature>
<feature type="compositionally biased region" description="Polar residues" evidence="6">
    <location>
        <begin position="385"/>
        <end position="400"/>
    </location>
</feature>
<organism evidence="9 10">
    <name type="scientific">Hevea brasiliensis</name>
    <name type="common">Para rubber tree</name>
    <name type="synonym">Siphonia brasiliensis</name>
    <dbReference type="NCBI Taxonomy" id="3981"/>
    <lineage>
        <taxon>Eukaryota</taxon>
        <taxon>Viridiplantae</taxon>
        <taxon>Streptophyta</taxon>
        <taxon>Embryophyta</taxon>
        <taxon>Tracheophyta</taxon>
        <taxon>Spermatophyta</taxon>
        <taxon>Magnoliopsida</taxon>
        <taxon>eudicotyledons</taxon>
        <taxon>Gunneridae</taxon>
        <taxon>Pentapetalae</taxon>
        <taxon>rosids</taxon>
        <taxon>fabids</taxon>
        <taxon>Malpighiales</taxon>
        <taxon>Euphorbiaceae</taxon>
        <taxon>Crotonoideae</taxon>
        <taxon>Micrandreae</taxon>
        <taxon>Hevea</taxon>
    </lineage>
</organism>
<feature type="coiled-coil region" evidence="5">
    <location>
        <begin position="924"/>
        <end position="951"/>
    </location>
</feature>
<evidence type="ECO:0000256" key="7">
    <source>
        <dbReference type="SAM" id="Phobius"/>
    </source>
</evidence>
<evidence type="ECO:0000256" key="2">
    <source>
        <dbReference type="ARBA" id="ARBA00022692"/>
    </source>
</evidence>
<keyword evidence="5" id="KW-0175">Coiled coil</keyword>
<keyword evidence="2 7" id="KW-0812">Transmembrane</keyword>
<accession>A0ABQ9MIJ8</accession>
<protein>
    <recommendedName>
        <fullName evidence="8">GTD-binding domain-containing protein</fullName>
    </recommendedName>
</protein>
<dbReference type="InterPro" id="IPR039306">
    <property type="entry name" value="MYOB"/>
</dbReference>
<keyword evidence="10" id="KW-1185">Reference proteome</keyword>
<evidence type="ECO:0000256" key="3">
    <source>
        <dbReference type="ARBA" id="ARBA00022989"/>
    </source>
</evidence>
<feature type="domain" description="GTD-binding" evidence="8">
    <location>
        <begin position="638"/>
        <end position="736"/>
    </location>
</feature>
<feature type="compositionally biased region" description="Polar residues" evidence="6">
    <location>
        <begin position="773"/>
        <end position="782"/>
    </location>
</feature>
<feature type="region of interest" description="Disordered" evidence="6">
    <location>
        <begin position="354"/>
        <end position="425"/>
    </location>
</feature>
<comment type="subcellular location">
    <subcellularLocation>
        <location evidence="1">Membrane</location>
        <topology evidence="1">Single-pass membrane protein</topology>
    </subcellularLocation>
</comment>
<sequence length="991" mass="109927">MATSVKSKKKCHTIKTALAFAILEWLLICMLFIDAILSYLITKFASYYELQTPCLLCSRLDHILGNKKLKYYWDLICGKHKLEISSLVLCHAHNNLVDVHGMCETCLFSFATINKSNAETYRLLVGKLGEGSSFGLNEDPLLDDHTSIPRLCSCCNEPWIPRGYSRKLMQTKIVRSVTADSDGPLSGTVGYNQDNLKKIEQSMSVRATHQRINSGFDHLSHIGYTELNVNSDNESEVLLSDDDNYANAQNCENNPNEDIAVGCAQSEPHIIALPDELASEKLIDAVTDPHIPISVSHMQSDFFQSHGVTSISPGVASGHGLEESDWQQSDVKCDHSVLPQLISLDAVPPSSIAKEAPVEVSEESKHSFLDDVPPSLNARRRETFESTLTSVEDVPSSSVGRETPLEASEKSKLISADDVRQSSEGKEIPAQISANCKLVSLVDVLPLSSAVETPVQGLKENCITRAEEIWQKAMTDCEEICETRTAVTDCEEICKARTRSAIMTETAAETNSVSGDSGLQGSNLLDLGDAYKLAVGSRGRQLSGALAEQWIGKDSSRFSDDLKLLFSQLSAARELSINDSSPRVAMSPKLSVNSDELKNPVASSALGMQILQKRISLERNESGLSLDGSIVSEIEGESVVDRLKRQVEHDKKLLQALYKELEEERNASAIAANQAMAMITRLQEEKATLQMEALQYLRMMEEQAEYDMESLQKTNDLLTEKEKELQDLEAELEFYRNKFPSESLLEDPKEQNSDMKMKDGKEEHSEDSYVEVGSTTPGNSVTDKPDICNNVEGRNMCTGEKNTGAVKNSLLNFEDERSYILQCMENLEKKLCLYSNNQLELANGKQSGNIEERVKDFKELNSQLGYQVNSGAEENNLSTRNDRGNGSVHGRALSLEKSKLIGNEYNEIFYGGHTSPLPRQGIDLDSLAAEVSDLNERLKVLEADKNFLEHSINSIRNGEEGLRFIQEIASHLKELRRIGIRREQNIAQGFI</sequence>
<keyword evidence="4 7" id="KW-0472">Membrane</keyword>
<keyword evidence="3 7" id="KW-1133">Transmembrane helix</keyword>
<dbReference type="PANTHER" id="PTHR31448:SF32">
    <property type="entry name" value="MYOSIN-BINDING PROTEIN 1"/>
    <property type="match status" value="1"/>
</dbReference>
<evidence type="ECO:0000259" key="8">
    <source>
        <dbReference type="PROSITE" id="PS51775"/>
    </source>
</evidence>
<dbReference type="Pfam" id="PF04576">
    <property type="entry name" value="Zein-binding"/>
    <property type="match status" value="1"/>
</dbReference>
<name>A0ABQ9MIJ8_HEVBR</name>
<feature type="compositionally biased region" description="Basic and acidic residues" evidence="6">
    <location>
        <begin position="746"/>
        <end position="767"/>
    </location>
</feature>
<evidence type="ECO:0000256" key="1">
    <source>
        <dbReference type="ARBA" id="ARBA00004167"/>
    </source>
</evidence>
<feature type="compositionally biased region" description="Basic and acidic residues" evidence="6">
    <location>
        <begin position="403"/>
        <end position="425"/>
    </location>
</feature>
<dbReference type="InterPro" id="IPR007656">
    <property type="entry name" value="GTD-bd"/>
</dbReference>
<feature type="transmembrane region" description="Helical" evidence="7">
    <location>
        <begin position="16"/>
        <end position="41"/>
    </location>
</feature>
<proteinExistence type="predicted"/>
<evidence type="ECO:0000256" key="6">
    <source>
        <dbReference type="SAM" id="MobiDB-lite"/>
    </source>
</evidence>
<feature type="region of interest" description="Disordered" evidence="6">
    <location>
        <begin position="739"/>
        <end position="785"/>
    </location>
</feature>
<evidence type="ECO:0000313" key="9">
    <source>
        <dbReference type="EMBL" id="KAJ9180067.1"/>
    </source>
</evidence>
<evidence type="ECO:0000256" key="4">
    <source>
        <dbReference type="ARBA" id="ARBA00023136"/>
    </source>
</evidence>
<evidence type="ECO:0000313" key="10">
    <source>
        <dbReference type="Proteomes" id="UP001174677"/>
    </source>
</evidence>
<dbReference type="Proteomes" id="UP001174677">
    <property type="component" value="Chromosome 5"/>
</dbReference>
<dbReference type="EMBL" id="JARPOI010000005">
    <property type="protein sequence ID" value="KAJ9180067.1"/>
    <property type="molecule type" value="Genomic_DNA"/>
</dbReference>
<comment type="caution">
    <text evidence="9">The sequence shown here is derived from an EMBL/GenBank/DDBJ whole genome shotgun (WGS) entry which is preliminary data.</text>
</comment>
<gene>
    <name evidence="9" type="ORF">P3X46_008358</name>
</gene>
<dbReference type="PANTHER" id="PTHR31448">
    <property type="entry name" value="MYOSIN-BINDING PROTEIN 2"/>
    <property type="match status" value="1"/>
</dbReference>
<reference evidence="9" key="1">
    <citation type="journal article" date="2023" name="Plant Biotechnol. J.">
        <title>Chromosome-level wild Hevea brasiliensis genome provides new tools for genomic-assisted breeding and valuable loci to elevate rubber yield.</title>
        <authorList>
            <person name="Cheng H."/>
            <person name="Song X."/>
            <person name="Hu Y."/>
            <person name="Wu T."/>
            <person name="Yang Q."/>
            <person name="An Z."/>
            <person name="Feng S."/>
            <person name="Deng Z."/>
            <person name="Wu W."/>
            <person name="Zeng X."/>
            <person name="Tu M."/>
            <person name="Wang X."/>
            <person name="Huang H."/>
        </authorList>
    </citation>
    <scope>NUCLEOTIDE SEQUENCE</scope>
    <source>
        <strain evidence="9">MT/VB/25A 57/8</strain>
    </source>
</reference>
<evidence type="ECO:0000256" key="5">
    <source>
        <dbReference type="SAM" id="Coils"/>
    </source>
</evidence>
<dbReference type="PROSITE" id="PS51775">
    <property type="entry name" value="GTD_BINDING"/>
    <property type="match status" value="1"/>
</dbReference>